<dbReference type="AlphaFoldDB" id="A0A0X8FBW1"/>
<dbReference type="InterPro" id="IPR052891">
    <property type="entry name" value="DNA-3mA_glycosylase"/>
</dbReference>
<reference evidence="2 4" key="1">
    <citation type="journal article" date="2016" name="Genome Announc.">
        <title>Complete Genome Sequences of Aerococcus christensenii CCUG 28831T, Aerococcus sanguinicola CCUG 43001T, Aerococcus urinae CCUG 36881T, Aerococcus urinaeequi CCUG 28094T, Aerococcus urinaehominis CCUG 42038 BT, and Aerococcus viridans CCUG 4311T.</title>
        <authorList>
            <person name="Carkaci D."/>
            <person name="Dargis R."/>
            <person name="Nielsen X.C."/>
            <person name="Skovgaard O."/>
            <person name="Fuursted K."/>
            <person name="Christensen J.J."/>
        </authorList>
    </citation>
    <scope>NUCLEOTIDE SEQUENCE [LARGE SCALE GENOMIC DNA]</scope>
    <source>
        <strain evidence="2 4">CCUG43001</strain>
    </source>
</reference>
<proteinExistence type="predicted"/>
<reference evidence="4" key="2">
    <citation type="submission" date="2016-01" db="EMBL/GenBank/DDBJ databases">
        <title>Six Aerococcus type strain genome sequencing and assembly using PacBio and Illumina Hiseq.</title>
        <authorList>
            <person name="Carkaci D."/>
            <person name="Dargis R."/>
            <person name="Nielsen X.C."/>
            <person name="Skovgaard O."/>
            <person name="Fuursted K."/>
            <person name="Christensen J.J."/>
        </authorList>
    </citation>
    <scope>NUCLEOTIDE SEQUENCE [LARGE SCALE GENOMIC DNA]</scope>
    <source>
        <strain evidence="4">CCUG43001</strain>
    </source>
</reference>
<dbReference type="Pfam" id="PF03352">
    <property type="entry name" value="Adenine_glyco"/>
    <property type="match status" value="1"/>
</dbReference>
<dbReference type="PANTHER" id="PTHR30037:SF4">
    <property type="entry name" value="DNA-3-METHYLADENINE GLYCOSYLASE I"/>
    <property type="match status" value="1"/>
</dbReference>
<dbReference type="GO" id="GO:0006284">
    <property type="term" value="P:base-excision repair"/>
    <property type="evidence" value="ECO:0007669"/>
    <property type="project" value="InterPro"/>
</dbReference>
<gene>
    <name evidence="2" type="ORF">AWM72_06925</name>
    <name evidence="3" type="ORF">CYJ28_02830</name>
</gene>
<dbReference type="GO" id="GO:0008725">
    <property type="term" value="F:DNA-3-methyladenine glycosylase activity"/>
    <property type="evidence" value="ECO:0007669"/>
    <property type="project" value="InterPro"/>
</dbReference>
<dbReference type="OrthoDB" id="9807664at2"/>
<keyword evidence="1" id="KW-0862">Zinc</keyword>
<accession>A0A0X8FBW1</accession>
<dbReference type="EMBL" id="CP014160">
    <property type="protein sequence ID" value="AMB94499.1"/>
    <property type="molecule type" value="Genomic_DNA"/>
</dbReference>
<dbReference type="Proteomes" id="UP000069912">
    <property type="component" value="Chromosome"/>
</dbReference>
<dbReference type="RefSeq" id="WP_067975312.1">
    <property type="nucleotide sequence ID" value="NZ_CAJHKM010000002.1"/>
</dbReference>
<dbReference type="InterPro" id="IPR005019">
    <property type="entry name" value="Adenine_glyco"/>
</dbReference>
<evidence type="ECO:0000256" key="1">
    <source>
        <dbReference type="PIRSR" id="PIRSR605019-1"/>
    </source>
</evidence>
<evidence type="ECO:0000313" key="5">
    <source>
        <dbReference type="Proteomes" id="UP000234239"/>
    </source>
</evidence>
<evidence type="ECO:0000313" key="2">
    <source>
        <dbReference type="EMBL" id="AMB94499.1"/>
    </source>
</evidence>
<dbReference type="KEGG" id="asan:AWM72_06925"/>
<keyword evidence="4" id="KW-1185">Reference proteome</keyword>
<dbReference type="Gene3D" id="1.10.340.30">
    <property type="entry name" value="Hypothetical protein, domain 2"/>
    <property type="match status" value="1"/>
</dbReference>
<feature type="binding site" evidence="1">
    <location>
        <position position="5"/>
    </location>
    <ligand>
        <name>Zn(2+)</name>
        <dbReference type="ChEBI" id="CHEBI:29105"/>
    </ligand>
</feature>
<evidence type="ECO:0000313" key="3">
    <source>
        <dbReference type="EMBL" id="PKZ23505.1"/>
    </source>
</evidence>
<dbReference type="EMBL" id="PKGY01000001">
    <property type="protein sequence ID" value="PKZ23505.1"/>
    <property type="molecule type" value="Genomic_DNA"/>
</dbReference>
<evidence type="ECO:0000313" key="4">
    <source>
        <dbReference type="Proteomes" id="UP000069912"/>
    </source>
</evidence>
<organism evidence="2 4">
    <name type="scientific">Aerococcus sanguinicola</name>
    <dbReference type="NCBI Taxonomy" id="119206"/>
    <lineage>
        <taxon>Bacteria</taxon>
        <taxon>Bacillati</taxon>
        <taxon>Bacillota</taxon>
        <taxon>Bacilli</taxon>
        <taxon>Lactobacillales</taxon>
        <taxon>Aerococcaceae</taxon>
        <taxon>Aerococcus</taxon>
    </lineage>
</organism>
<sequence length="174" mass="19999">MTARCSWATTPELIAYHDQIWGRPTTDDQALFKALSLEIMQGGLSWETVLKKAEDFDSAYDQFDYRKIARYDRYKYQGLLQDSRLIRNRRKIQAIIHNAQVLVDRLAEGETFADYLWDLIDDTKKQSDSNDAMSQKILKAMKKDGFTYIGPATMTAFLEAIGAFNPHQAACDWA</sequence>
<protein>
    <submittedName>
        <fullName evidence="3">DNA-3-methyladenine glycosylase I</fullName>
    </submittedName>
</protein>
<feature type="binding site" evidence="1">
    <location>
        <position position="17"/>
    </location>
    <ligand>
        <name>Zn(2+)</name>
        <dbReference type="ChEBI" id="CHEBI:29105"/>
    </ligand>
</feature>
<dbReference type="GeneID" id="92903797"/>
<reference evidence="3 5" key="3">
    <citation type="submission" date="2017-12" db="EMBL/GenBank/DDBJ databases">
        <title>Phylogenetic diversity of female urinary microbiome.</title>
        <authorList>
            <person name="Thomas-White K."/>
            <person name="Wolfe A.J."/>
        </authorList>
    </citation>
    <scope>NUCLEOTIDE SEQUENCE [LARGE SCALE GENOMIC DNA]</scope>
    <source>
        <strain evidence="3 5">UMB0139</strain>
    </source>
</reference>
<keyword evidence="1" id="KW-0479">Metal-binding</keyword>
<dbReference type="GO" id="GO:0046872">
    <property type="term" value="F:metal ion binding"/>
    <property type="evidence" value="ECO:0007669"/>
    <property type="project" value="UniProtKB-KW"/>
</dbReference>
<feature type="binding site" evidence="1">
    <location>
        <position position="171"/>
    </location>
    <ligand>
        <name>Zn(2+)</name>
        <dbReference type="ChEBI" id="CHEBI:29105"/>
    </ligand>
</feature>
<dbReference type="InterPro" id="IPR011257">
    <property type="entry name" value="DNA_glycosylase"/>
</dbReference>
<dbReference type="PANTHER" id="PTHR30037">
    <property type="entry name" value="DNA-3-METHYLADENINE GLYCOSYLASE 1"/>
    <property type="match status" value="1"/>
</dbReference>
<feature type="binding site" evidence="1">
    <location>
        <position position="167"/>
    </location>
    <ligand>
        <name>Zn(2+)</name>
        <dbReference type="ChEBI" id="CHEBI:29105"/>
    </ligand>
</feature>
<dbReference type="Proteomes" id="UP000234239">
    <property type="component" value="Unassembled WGS sequence"/>
</dbReference>
<dbReference type="SUPFAM" id="SSF48150">
    <property type="entry name" value="DNA-glycosylase"/>
    <property type="match status" value="1"/>
</dbReference>
<name>A0A0X8FBW1_9LACT</name>